<gene>
    <name evidence="7" type="ORF">EP13_14830</name>
</gene>
<evidence type="ECO:0000256" key="3">
    <source>
        <dbReference type="ARBA" id="ARBA00022898"/>
    </source>
</evidence>
<dbReference type="PANTHER" id="PTHR43780:SF2">
    <property type="entry name" value="1-AMINOCYCLOPROPANE-1-CARBOXYLATE DEAMINASE-RELATED"/>
    <property type="match status" value="1"/>
</dbReference>
<dbReference type="RefSeq" id="WP_044059024.1">
    <property type="nucleotide sequence ID" value="NZ_CBCSKJ010000002.1"/>
</dbReference>
<dbReference type="Pfam" id="PF00291">
    <property type="entry name" value="PALP"/>
    <property type="match status" value="1"/>
</dbReference>
<dbReference type="AlphaFoldDB" id="A0A075P210"/>
<accession>A0A075P210</accession>
<name>A0A075P210_9ALTE</name>
<dbReference type="Gene3D" id="3.40.50.1100">
    <property type="match status" value="2"/>
</dbReference>
<sequence length="297" mass="32953">MIILSAFQPQLPSPLIPFTPPWEGASNVTMMVKRDDAIHPVVSGNKWRKLKYTIENLPPTVESIVSFGGGFSNHLHALGFVCHTLGLPFHAIVRGNYEGNESPMLNDLLHWHANLHYVNKDTYQKRHEKRYLAQLNAQFPNCLIVPEGGSQSDALFGLSELIDEIDHPFDTIIAPVASGATLAGIVKGLAPTQHALGIGVLKGEGYLESLVSQFLDHEMNWRITHDFHCGGYAKQPRYLKTFCAQFNTSMPFAIEPVYSGKVFYALQQLLREGAFRKGERIVILHTGGLQGARPKGN</sequence>
<dbReference type="PANTHER" id="PTHR43780">
    <property type="entry name" value="1-AMINOCYCLOPROPANE-1-CARBOXYLATE DEAMINASE-RELATED"/>
    <property type="match status" value="1"/>
</dbReference>
<dbReference type="GeneID" id="78256168"/>
<feature type="modified residue" description="N6-(pyridoxal phosphate)lysine" evidence="5">
    <location>
        <position position="46"/>
    </location>
</feature>
<keyword evidence="8" id="KW-1185">Reference proteome</keyword>
<feature type="active site" description="Nucleophile" evidence="4">
    <location>
        <position position="72"/>
    </location>
</feature>
<dbReference type="Proteomes" id="UP000056090">
    <property type="component" value="Chromosome"/>
</dbReference>
<reference evidence="7 8" key="1">
    <citation type="submission" date="2014-06" db="EMBL/GenBank/DDBJ databases">
        <title>Genomes of Alteromonas australica, a world apart.</title>
        <authorList>
            <person name="Gonzaga A."/>
            <person name="Lopez-Perez M."/>
            <person name="Rodriguez-Valera F."/>
        </authorList>
    </citation>
    <scope>NUCLEOTIDE SEQUENCE [LARGE SCALE GENOMIC DNA]</scope>
    <source>
        <strain evidence="7 8">H 17</strain>
    </source>
</reference>
<keyword evidence="3 5" id="KW-0663">Pyridoxal phosphate</keyword>
<dbReference type="SUPFAM" id="SSF53686">
    <property type="entry name" value="Tryptophan synthase beta subunit-like PLP-dependent enzymes"/>
    <property type="match status" value="1"/>
</dbReference>
<evidence type="ECO:0000256" key="4">
    <source>
        <dbReference type="PIRSR" id="PIRSR006278-1"/>
    </source>
</evidence>
<comment type="cofactor">
    <cofactor evidence="1">
        <name>pyridoxal 5'-phosphate</name>
        <dbReference type="ChEBI" id="CHEBI:597326"/>
    </cofactor>
</comment>
<dbReference type="PIRSF" id="PIRSF006278">
    <property type="entry name" value="ACCD_DCysDesulf"/>
    <property type="match status" value="1"/>
</dbReference>
<organism evidence="7 8">
    <name type="scientific">Alteromonas australica</name>
    <dbReference type="NCBI Taxonomy" id="589873"/>
    <lineage>
        <taxon>Bacteria</taxon>
        <taxon>Pseudomonadati</taxon>
        <taxon>Pseudomonadota</taxon>
        <taxon>Gammaproteobacteria</taxon>
        <taxon>Alteromonadales</taxon>
        <taxon>Alteromonadaceae</taxon>
        <taxon>Alteromonas/Salinimonas group</taxon>
        <taxon>Alteromonas</taxon>
    </lineage>
</organism>
<evidence type="ECO:0000256" key="2">
    <source>
        <dbReference type="ARBA" id="ARBA00008639"/>
    </source>
</evidence>
<protein>
    <submittedName>
        <fullName evidence="7">Cysteine desulfhydrase</fullName>
    </submittedName>
</protein>
<dbReference type="InterPro" id="IPR001926">
    <property type="entry name" value="TrpB-like_PALP"/>
</dbReference>
<dbReference type="GO" id="GO:0019148">
    <property type="term" value="F:D-cysteine desulfhydrase activity"/>
    <property type="evidence" value="ECO:0007669"/>
    <property type="project" value="TreeGrafter"/>
</dbReference>
<dbReference type="InterPro" id="IPR027278">
    <property type="entry name" value="ACCD_DCysDesulf"/>
</dbReference>
<evidence type="ECO:0000313" key="7">
    <source>
        <dbReference type="EMBL" id="AIF99856.1"/>
    </source>
</evidence>
<evidence type="ECO:0000256" key="1">
    <source>
        <dbReference type="ARBA" id="ARBA00001933"/>
    </source>
</evidence>
<dbReference type="eggNOG" id="COG2515">
    <property type="taxonomic scope" value="Bacteria"/>
</dbReference>
<dbReference type="EMBL" id="CP008849">
    <property type="protein sequence ID" value="AIF99856.1"/>
    <property type="molecule type" value="Genomic_DNA"/>
</dbReference>
<dbReference type="KEGG" id="aal:EP13_14830"/>
<evidence type="ECO:0000259" key="6">
    <source>
        <dbReference type="Pfam" id="PF00291"/>
    </source>
</evidence>
<evidence type="ECO:0000313" key="8">
    <source>
        <dbReference type="Proteomes" id="UP000056090"/>
    </source>
</evidence>
<evidence type="ECO:0000256" key="5">
    <source>
        <dbReference type="PIRSR" id="PIRSR006278-2"/>
    </source>
</evidence>
<proteinExistence type="inferred from homology"/>
<feature type="domain" description="Tryptophan synthase beta chain-like PALP" evidence="6">
    <location>
        <begin position="23"/>
        <end position="287"/>
    </location>
</feature>
<comment type="similarity">
    <text evidence="2">Belongs to the ACC deaminase/D-cysteine desulfhydrase family.</text>
</comment>
<dbReference type="InterPro" id="IPR036052">
    <property type="entry name" value="TrpB-like_PALP_sf"/>
</dbReference>